<gene>
    <name evidence="1" type="ORF">QLQ22_16250</name>
</gene>
<proteinExistence type="predicted"/>
<reference evidence="2" key="1">
    <citation type="journal article" date="2025" name="Aquaculture">
        <title>Assessment of the bioflocculant production and safety properties of Metabacillus hrfriensis sp. nov. based on phenotypic and whole-genome sequencing analysis.</title>
        <authorList>
            <person name="Zhang R."/>
            <person name="Zhao Z."/>
            <person name="Luo L."/>
            <person name="Wang S."/>
            <person name="Guo K."/>
            <person name="Xu W."/>
        </authorList>
    </citation>
    <scope>NUCLEOTIDE SEQUENCE [LARGE SCALE GENOMIC DNA]</scope>
    <source>
        <strain evidence="2">CT-WN-B3</strain>
    </source>
</reference>
<sequence length="144" mass="16342">MNTIHILYHQLIEAWNNRNAREMADLFAEEGEMIGFDGSLAIGRSDIYGHLSPIFESHPTAPFITKVKNVQLLNTEAAILRAIAGMVPPGQTDLNPDVNTHQTLIAVKREDKWLIQLFQNTPAKFHGRPELTEQMTKELRQLIK</sequence>
<organism evidence="1 2">
    <name type="scientific">Metabacillus hrfriensis</name>
    <dbReference type="NCBI Taxonomy" id="3048891"/>
    <lineage>
        <taxon>Bacteria</taxon>
        <taxon>Bacillati</taxon>
        <taxon>Bacillota</taxon>
        <taxon>Bacilli</taxon>
        <taxon>Bacillales</taxon>
        <taxon>Bacillaceae</taxon>
        <taxon>Metabacillus</taxon>
    </lineage>
</organism>
<keyword evidence="2" id="KW-1185">Reference proteome</keyword>
<accession>A0ACD4R6Z0</accession>
<name>A0ACD4R6Z0_9BACI</name>
<dbReference type="EMBL" id="CP126116">
    <property type="protein sequence ID" value="WHZ56241.1"/>
    <property type="molecule type" value="Genomic_DNA"/>
</dbReference>
<protein>
    <submittedName>
        <fullName evidence="1">SgcJ/EcaC family oxidoreductase</fullName>
    </submittedName>
</protein>
<evidence type="ECO:0000313" key="2">
    <source>
        <dbReference type="Proteomes" id="UP001226091"/>
    </source>
</evidence>
<evidence type="ECO:0000313" key="1">
    <source>
        <dbReference type="EMBL" id="WHZ56241.1"/>
    </source>
</evidence>
<dbReference type="Proteomes" id="UP001226091">
    <property type="component" value="Chromosome"/>
</dbReference>